<evidence type="ECO:0000256" key="1">
    <source>
        <dbReference type="ARBA" id="ARBA00004496"/>
    </source>
</evidence>
<organism evidence="9 10">
    <name type="scientific">Gonapodya prolifera (strain JEL478)</name>
    <name type="common">Monoblepharis prolifera</name>
    <dbReference type="NCBI Taxonomy" id="1344416"/>
    <lineage>
        <taxon>Eukaryota</taxon>
        <taxon>Fungi</taxon>
        <taxon>Fungi incertae sedis</taxon>
        <taxon>Chytridiomycota</taxon>
        <taxon>Chytridiomycota incertae sedis</taxon>
        <taxon>Monoblepharidomycetes</taxon>
        <taxon>Monoblepharidales</taxon>
        <taxon>Gonapodyaceae</taxon>
        <taxon>Gonapodya</taxon>
    </lineage>
</organism>
<dbReference type="Pfam" id="PF05731">
    <property type="entry name" value="TROVE"/>
    <property type="match status" value="2"/>
</dbReference>
<feature type="region of interest" description="Disordered" evidence="7">
    <location>
        <begin position="274"/>
        <end position="382"/>
    </location>
</feature>
<dbReference type="GO" id="GO:0005737">
    <property type="term" value="C:cytoplasm"/>
    <property type="evidence" value="ECO:0007669"/>
    <property type="project" value="UniProtKB-SubCell"/>
</dbReference>
<feature type="region of interest" description="Disordered" evidence="7">
    <location>
        <begin position="417"/>
        <end position="450"/>
    </location>
</feature>
<evidence type="ECO:0000259" key="8">
    <source>
        <dbReference type="PROSITE" id="PS50988"/>
    </source>
</evidence>
<dbReference type="InterPro" id="IPR008858">
    <property type="entry name" value="TROVE_dom"/>
</dbReference>
<dbReference type="AlphaFoldDB" id="A0A139AXR9"/>
<evidence type="ECO:0000313" key="9">
    <source>
        <dbReference type="EMBL" id="KXS21245.1"/>
    </source>
</evidence>
<reference evidence="9 10" key="1">
    <citation type="journal article" date="2015" name="Genome Biol. Evol.">
        <title>Phylogenomic analyses indicate that early fungi evolved digesting cell walls of algal ancestors of land plants.</title>
        <authorList>
            <person name="Chang Y."/>
            <person name="Wang S."/>
            <person name="Sekimoto S."/>
            <person name="Aerts A.L."/>
            <person name="Choi C."/>
            <person name="Clum A."/>
            <person name="LaButti K.M."/>
            <person name="Lindquist E.A."/>
            <person name="Yee Ngan C."/>
            <person name="Ohm R.A."/>
            <person name="Salamov A.A."/>
            <person name="Grigoriev I.V."/>
            <person name="Spatafora J.W."/>
            <person name="Berbee M.L."/>
        </authorList>
    </citation>
    <scope>NUCLEOTIDE SEQUENCE [LARGE SCALE GENOMIC DNA]</scope>
    <source>
        <strain evidence="9 10">JEL478</strain>
    </source>
</reference>
<evidence type="ECO:0000256" key="5">
    <source>
        <dbReference type="ARBA" id="ARBA00022884"/>
    </source>
</evidence>
<evidence type="ECO:0000256" key="3">
    <source>
        <dbReference type="ARBA" id="ARBA00022490"/>
    </source>
</evidence>
<accession>A0A139AXR9</accession>
<evidence type="ECO:0000313" key="10">
    <source>
        <dbReference type="Proteomes" id="UP000070544"/>
    </source>
</evidence>
<dbReference type="InterPro" id="IPR037214">
    <property type="entry name" value="TROVE_dom_sf"/>
</dbReference>
<dbReference type="GO" id="GO:1990904">
    <property type="term" value="C:ribonucleoprotein complex"/>
    <property type="evidence" value="ECO:0007669"/>
    <property type="project" value="UniProtKB-KW"/>
</dbReference>
<feature type="compositionally biased region" description="Basic and acidic residues" evidence="7">
    <location>
        <begin position="368"/>
        <end position="377"/>
    </location>
</feature>
<evidence type="ECO:0000256" key="6">
    <source>
        <dbReference type="ARBA" id="ARBA00023274"/>
    </source>
</evidence>
<dbReference type="Pfam" id="PF25045">
    <property type="entry name" value="vWA_Ro60"/>
    <property type="match status" value="1"/>
</dbReference>
<keyword evidence="5" id="KW-0694">RNA-binding</keyword>
<dbReference type="PANTHER" id="PTHR14202:SF0">
    <property type="entry name" value="RNA-BINDING PROTEIN RO60"/>
    <property type="match status" value="1"/>
</dbReference>
<dbReference type="GO" id="GO:0003723">
    <property type="term" value="F:RNA binding"/>
    <property type="evidence" value="ECO:0007669"/>
    <property type="project" value="UniProtKB-KW"/>
</dbReference>
<gene>
    <name evidence="9" type="ORF">M427DRAFT_314272</name>
</gene>
<sequence>MASYLKNASSDITGTSAAAEATPQVESIPGREQDMSRNSAGGFTFKVTDVERLRRFLVLGAEGGTYYCKEQKLALDNAKSIKAMIDEGKGKEIVDVVTEYSEGGRTPKQDMLIFTLAMVMRFGNEKERQYAYSKVAAVCRIPTTLFGLIEYTKALSTNGHRMGGRGLRRAIGNWYNLRAGGNAAKLAFVCTKYKDRNGWTHRDMLRVFHVMPKDEEHAALYKFITTSWKEFQPTHATLMQDMEKKIEEENAAKAASGEQVMEEEFGLGGEDFEMIPSMESRTGGTTDGGASKESGASDSKGTAEKSDDKGKQQGTDEKQSMDVDDKSEKKDVSKPAKEGVKKVKEEVLVTADTGSDVEIGGPSTEETAPEKGSDGKDTKKKKVIVRKPHKPITAATPRRMRTLLNFIQDVEDIHKIQRLKNKKKADGSDEGEDDIAPAPGAVDSESEASEAEITASEAKIVALIKKWKLAREHVPSDWLSSKAVWETLLQDMPMTAMIRNLSKMTSINLLSPLSAASALVASRLRDQEALKKAKVHPYNMYIALKTYKQGRGMKGGLSWKPDQEILAALEDAFYLAFGTVGPSGKRHLLALDVSGSMGSPIMNSPVTCREATAVMAMATARIEPHCHFFGFCHKFVPLDVTKNDRLDQVERKISGLPFGSTDCSLPMMYALEKKIPVDVFIVYTDNETYYGGMHPTEALAKYRREMGIPAKMVVVAMTATSFTIADPQDVGQMDVVGFDAGAVQVMADFVRGGV</sequence>
<protein>
    <submittedName>
        <fullName evidence="9">Trove-domain-containing protein</fullName>
    </submittedName>
</protein>
<dbReference type="InterPro" id="IPR056800">
    <property type="entry name" value="vWA_Ro60"/>
</dbReference>
<keyword evidence="6" id="KW-0687">Ribonucleoprotein</keyword>
<comment type="similarity">
    <text evidence="2">Belongs to the Ro 60 kDa family.</text>
</comment>
<keyword evidence="3" id="KW-0963">Cytoplasm</keyword>
<name>A0A139AXR9_GONPJ</name>
<dbReference type="PANTHER" id="PTHR14202">
    <property type="entry name" value="60 KDA RIBONUCLEOPROTEIN SSA/RO"/>
    <property type="match status" value="1"/>
</dbReference>
<dbReference type="SUPFAM" id="SSF53300">
    <property type="entry name" value="vWA-like"/>
    <property type="match status" value="1"/>
</dbReference>
<dbReference type="PROSITE" id="PS50988">
    <property type="entry name" value="TROVE"/>
    <property type="match status" value="1"/>
</dbReference>
<keyword evidence="4" id="KW-0479">Metal-binding</keyword>
<feature type="domain" description="TROVE" evidence="8">
    <location>
        <begin position="36"/>
        <end position="585"/>
    </location>
</feature>
<feature type="region of interest" description="Disordered" evidence="7">
    <location>
        <begin position="1"/>
        <end position="39"/>
    </location>
</feature>
<evidence type="ECO:0000256" key="2">
    <source>
        <dbReference type="ARBA" id="ARBA00007814"/>
    </source>
</evidence>
<dbReference type="Proteomes" id="UP000070544">
    <property type="component" value="Unassembled WGS sequence"/>
</dbReference>
<feature type="compositionally biased region" description="Basic and acidic residues" evidence="7">
    <location>
        <begin position="301"/>
        <end position="347"/>
    </location>
</feature>
<dbReference type="EMBL" id="KQ965733">
    <property type="protein sequence ID" value="KXS21245.1"/>
    <property type="molecule type" value="Genomic_DNA"/>
</dbReference>
<dbReference type="OrthoDB" id="6098064at2759"/>
<evidence type="ECO:0000256" key="4">
    <source>
        <dbReference type="ARBA" id="ARBA00022723"/>
    </source>
</evidence>
<proteinExistence type="inferred from homology"/>
<dbReference type="GO" id="GO:0046872">
    <property type="term" value="F:metal ion binding"/>
    <property type="evidence" value="ECO:0007669"/>
    <property type="project" value="UniProtKB-KW"/>
</dbReference>
<feature type="compositionally biased region" description="Polar residues" evidence="7">
    <location>
        <begin position="1"/>
        <end position="16"/>
    </location>
</feature>
<dbReference type="Gene3D" id="3.40.50.410">
    <property type="entry name" value="von Willebrand factor, type A domain"/>
    <property type="match status" value="2"/>
</dbReference>
<comment type="subcellular location">
    <subcellularLocation>
        <location evidence="1">Cytoplasm</location>
    </subcellularLocation>
</comment>
<dbReference type="SUPFAM" id="SSF140864">
    <property type="entry name" value="TROVE domain-like"/>
    <property type="match status" value="2"/>
</dbReference>
<dbReference type="InterPro" id="IPR040322">
    <property type="entry name" value="TROVE2"/>
</dbReference>
<keyword evidence="10" id="KW-1185">Reference proteome</keyword>
<dbReference type="InterPro" id="IPR036465">
    <property type="entry name" value="vWFA_dom_sf"/>
</dbReference>
<evidence type="ECO:0000256" key="7">
    <source>
        <dbReference type="SAM" id="MobiDB-lite"/>
    </source>
</evidence>